<feature type="compositionally biased region" description="Basic and acidic residues" evidence="2">
    <location>
        <begin position="61"/>
        <end position="71"/>
    </location>
</feature>
<evidence type="ECO:0000313" key="3">
    <source>
        <dbReference type="EMBL" id="CAH0043742.1"/>
    </source>
</evidence>
<proteinExistence type="predicted"/>
<dbReference type="InterPro" id="IPR021858">
    <property type="entry name" value="Fun_TF"/>
</dbReference>
<keyword evidence="4" id="KW-1185">Reference proteome</keyword>
<accession>A0A9N9W5M0</accession>
<dbReference type="PANTHER" id="PTHR37540">
    <property type="entry name" value="TRANSCRIPTION FACTOR (ACR-2), PUTATIVE-RELATED-RELATED"/>
    <property type="match status" value="1"/>
</dbReference>
<dbReference type="AlphaFoldDB" id="A0A9N9W5M0"/>
<dbReference type="Proteomes" id="UP000775872">
    <property type="component" value="Unassembled WGS sequence"/>
</dbReference>
<dbReference type="PANTHER" id="PTHR37540:SF5">
    <property type="entry name" value="TRANSCRIPTION FACTOR DOMAIN-CONTAINING PROTEIN"/>
    <property type="match status" value="1"/>
</dbReference>
<protein>
    <submittedName>
        <fullName evidence="3">Uncharacterized protein</fullName>
    </submittedName>
</protein>
<dbReference type="EMBL" id="CABFOC020000003">
    <property type="protein sequence ID" value="CAH0043742.1"/>
    <property type="molecule type" value="Genomic_DNA"/>
</dbReference>
<dbReference type="Pfam" id="PF11951">
    <property type="entry name" value="Fungal_trans_2"/>
    <property type="match status" value="1"/>
</dbReference>
<comment type="caution">
    <text evidence="3">The sequence shown here is derived from an EMBL/GenBank/DDBJ whole genome shotgun (WGS) entry which is preliminary data.</text>
</comment>
<feature type="region of interest" description="Disordered" evidence="2">
    <location>
        <begin position="32"/>
        <end position="71"/>
    </location>
</feature>
<reference evidence="3" key="1">
    <citation type="submission" date="2021-10" db="EMBL/GenBank/DDBJ databases">
        <authorList>
            <person name="Piombo E."/>
        </authorList>
    </citation>
    <scope>NUCLEOTIDE SEQUENCE</scope>
</reference>
<evidence type="ECO:0000256" key="1">
    <source>
        <dbReference type="ARBA" id="ARBA00023242"/>
    </source>
</evidence>
<name>A0A9N9W5M0_9HYPO</name>
<keyword evidence="1" id="KW-0539">Nucleus</keyword>
<dbReference type="OrthoDB" id="5620at2759"/>
<sequence length="299" mass="33408">MESTGFLVGLHFINTSHPQDATTSDTLRQIRSHAAKDTRSRARRSIKNPVSGPRRKIRPRTKIDESTHDKQGLNEQACLAPKIDRDKESIDSNAIDLPTIESYDPYQSARLSRVAACWGSVRAFSDIEYFLFDHYVSFFIPFIMGSCHRKKNSNLVAMQMNHWVPFAMTDVGLLAAMFLQSCRSLASLATTRAYEDLSTGYRLQCIRSTNASLSKAVTQTSDATISKVMILASEEIERGNFDGWNTHFVAISRMVTMRGGVDNLGVGGLMKEILVNKPYCFGFSDEVSELETETPSLCI</sequence>
<organism evidence="3 4">
    <name type="scientific">Clonostachys solani</name>
    <dbReference type="NCBI Taxonomy" id="160281"/>
    <lineage>
        <taxon>Eukaryota</taxon>
        <taxon>Fungi</taxon>
        <taxon>Dikarya</taxon>
        <taxon>Ascomycota</taxon>
        <taxon>Pezizomycotina</taxon>
        <taxon>Sordariomycetes</taxon>
        <taxon>Hypocreomycetidae</taxon>
        <taxon>Hypocreales</taxon>
        <taxon>Bionectriaceae</taxon>
        <taxon>Clonostachys</taxon>
    </lineage>
</organism>
<gene>
    <name evidence="3" type="ORF">CSOL1703_00009621</name>
</gene>
<evidence type="ECO:0000256" key="2">
    <source>
        <dbReference type="SAM" id="MobiDB-lite"/>
    </source>
</evidence>
<evidence type="ECO:0000313" key="4">
    <source>
        <dbReference type="Proteomes" id="UP000775872"/>
    </source>
</evidence>